<dbReference type="Proteomes" id="UP000292052">
    <property type="component" value="Unassembled WGS sequence"/>
</dbReference>
<keyword evidence="1" id="KW-1133">Transmembrane helix</keyword>
<keyword evidence="4" id="KW-1185">Reference proteome</keyword>
<keyword evidence="2" id="KW-0732">Signal</keyword>
<evidence type="ECO:0000313" key="4">
    <source>
        <dbReference type="Proteomes" id="UP000292052"/>
    </source>
</evidence>
<dbReference type="GO" id="GO:0016020">
    <property type="term" value="C:membrane"/>
    <property type="evidence" value="ECO:0007669"/>
    <property type="project" value="TreeGrafter"/>
</dbReference>
<accession>A0A482V914</accession>
<feature type="chain" id="PRO_5019775010" evidence="2">
    <location>
        <begin position="19"/>
        <end position="244"/>
    </location>
</feature>
<evidence type="ECO:0000256" key="2">
    <source>
        <dbReference type="SAM" id="SignalP"/>
    </source>
</evidence>
<evidence type="ECO:0000256" key="1">
    <source>
        <dbReference type="SAM" id="Phobius"/>
    </source>
</evidence>
<sequence>MMLLISGVLCTLVSTTYAGWLKDLISPSGFDAGGGLVLHLLDSQLPNISFLERHTIKMDYGGYGLSLTKAARKDAVDVGRGRKESSAMMHMIIGYTLATMATMAMAAVGGLVFKALGVAKIAAIISAILLLSKLFRHHHQEAHHHIPAYVEIEHGPEPHGGLAEFLPSGVEYDSSGSSNYYSYANYVPPGMVTNPINYGAVEPSVGNSSLSENQQVANVARRRDVVRKKSKIPLLTIHQYSIKS</sequence>
<protein>
    <submittedName>
        <fullName evidence="3">Uncharacterized protein</fullName>
    </submittedName>
</protein>
<organism evidence="3 4">
    <name type="scientific">Asbolus verrucosus</name>
    <name type="common">Desert ironclad beetle</name>
    <dbReference type="NCBI Taxonomy" id="1661398"/>
    <lineage>
        <taxon>Eukaryota</taxon>
        <taxon>Metazoa</taxon>
        <taxon>Ecdysozoa</taxon>
        <taxon>Arthropoda</taxon>
        <taxon>Hexapoda</taxon>
        <taxon>Insecta</taxon>
        <taxon>Pterygota</taxon>
        <taxon>Neoptera</taxon>
        <taxon>Endopterygota</taxon>
        <taxon>Coleoptera</taxon>
        <taxon>Polyphaga</taxon>
        <taxon>Cucujiformia</taxon>
        <taxon>Tenebrionidae</taxon>
        <taxon>Pimeliinae</taxon>
        <taxon>Asbolus</taxon>
    </lineage>
</organism>
<feature type="transmembrane region" description="Helical" evidence="1">
    <location>
        <begin position="92"/>
        <end position="112"/>
    </location>
</feature>
<dbReference type="InterPro" id="IPR012464">
    <property type="entry name" value="DUF1676"/>
</dbReference>
<keyword evidence="1" id="KW-0472">Membrane</keyword>
<dbReference type="PANTHER" id="PTHR21879:SF12">
    <property type="entry name" value="OSIRIS 12"/>
    <property type="match status" value="1"/>
</dbReference>
<name>A0A482V914_ASBVE</name>
<reference evidence="3 4" key="1">
    <citation type="submission" date="2017-03" db="EMBL/GenBank/DDBJ databases">
        <title>Genome of the blue death feigning beetle - Asbolus verrucosus.</title>
        <authorList>
            <person name="Rider S.D."/>
        </authorList>
    </citation>
    <scope>NUCLEOTIDE SEQUENCE [LARGE SCALE GENOMIC DNA]</scope>
    <source>
        <strain evidence="3">Butters</strain>
        <tissue evidence="3">Head and leg muscle</tissue>
    </source>
</reference>
<dbReference type="AlphaFoldDB" id="A0A482V914"/>
<dbReference type="Pfam" id="PF07898">
    <property type="entry name" value="DUF1676"/>
    <property type="match status" value="1"/>
</dbReference>
<dbReference type="EMBL" id="QDEB01125886">
    <property type="protein sequence ID" value="RZB39704.1"/>
    <property type="molecule type" value="Genomic_DNA"/>
</dbReference>
<feature type="signal peptide" evidence="2">
    <location>
        <begin position="1"/>
        <end position="18"/>
    </location>
</feature>
<evidence type="ECO:0000313" key="3">
    <source>
        <dbReference type="EMBL" id="RZB39704.1"/>
    </source>
</evidence>
<comment type="caution">
    <text evidence="3">The sequence shown here is derived from an EMBL/GenBank/DDBJ whole genome shotgun (WGS) entry which is preliminary data.</text>
</comment>
<gene>
    <name evidence="3" type="ORF">BDFB_012478</name>
</gene>
<dbReference type="OrthoDB" id="6782312at2759"/>
<dbReference type="PANTHER" id="PTHR21879">
    <property type="entry name" value="FI03362P-RELATED-RELATED"/>
    <property type="match status" value="1"/>
</dbReference>
<keyword evidence="1" id="KW-0812">Transmembrane</keyword>
<proteinExistence type="predicted"/>